<evidence type="ECO:0000313" key="4">
    <source>
        <dbReference type="Proteomes" id="UP001153321"/>
    </source>
</evidence>
<dbReference type="GO" id="GO:0042391">
    <property type="term" value="P:regulation of membrane potential"/>
    <property type="evidence" value="ECO:0007669"/>
    <property type="project" value="TreeGrafter"/>
</dbReference>
<dbReference type="PANTHER" id="PTHR10217:SF435">
    <property type="entry name" value="POTASSIUM VOLTAGE-GATED CHANNEL PROTEIN EAG"/>
    <property type="match status" value="1"/>
</dbReference>
<proteinExistence type="predicted"/>
<dbReference type="GO" id="GO:0005249">
    <property type="term" value="F:voltage-gated potassium channel activity"/>
    <property type="evidence" value="ECO:0007669"/>
    <property type="project" value="TreeGrafter"/>
</dbReference>
<dbReference type="GO" id="GO:0005886">
    <property type="term" value="C:plasma membrane"/>
    <property type="evidence" value="ECO:0007669"/>
    <property type="project" value="TreeGrafter"/>
</dbReference>
<sequence length="553" mass="65365">MNEHGDYYNSYFHHTCVIIPEKDVLETDIVGTGCVARFQRWWQDLFLLSYTSGKCRGFYVSTHAIRVERFRQFRKYRSRIHPMSKFSMSIYSYYLGAFLDMIIIMDLYVSLKTGYINHKAKRVVLDSHDSLLHFCTYKMFLHVASAIPLHWFMFFKYGTNITCGLCKANKFICALKIISVFSLYRVYETSTFWTEKLHTASKIQYKYLFKFLRIGVIGMMTMCQYYDISDVAILLVAFHTGSIAETSFLGIRTIFKYGNVNKQMSTNYFYVCYEINRIFKSLQLYSYGIREKVYYLDKISALLAYALATFFYFWSFKECFSLVNTLIHPKDLHMKLRHRALTMLSTRQISNELSSRLRQYFKYAPTKPYIIEKTNKLYMNMPNVLKNEIKLHSYMKYMMRIPYFCQVPLPLLEEIVLLLRKEMFMSNAIVTQALVPAEGMMIVENGELAVYSNDEKEEGHLIDGDYFAGLSLVTINERCLSFVVSIRACSILLLEKKKFRELMKKHVKYFWQIKTQIVEHYKITQENINKTDRYQRSALGQQPLVEYELPYSG</sequence>
<dbReference type="Gene3D" id="2.60.120.10">
    <property type="entry name" value="Jelly Rolls"/>
    <property type="match status" value="1"/>
</dbReference>
<feature type="domain" description="Cyclic nucleotide-binding" evidence="2">
    <location>
        <begin position="403"/>
        <end position="503"/>
    </location>
</feature>
<keyword evidence="1" id="KW-1133">Transmembrane helix</keyword>
<dbReference type="Pfam" id="PF00027">
    <property type="entry name" value="cNMP_binding"/>
    <property type="match status" value="1"/>
</dbReference>
<dbReference type="InterPro" id="IPR018490">
    <property type="entry name" value="cNMP-bd_dom_sf"/>
</dbReference>
<accession>A0A9P0IGX1</accession>
<organism evidence="3 4">
    <name type="scientific">Spodoptera littoralis</name>
    <name type="common">Egyptian cotton leafworm</name>
    <dbReference type="NCBI Taxonomy" id="7109"/>
    <lineage>
        <taxon>Eukaryota</taxon>
        <taxon>Metazoa</taxon>
        <taxon>Ecdysozoa</taxon>
        <taxon>Arthropoda</taxon>
        <taxon>Hexapoda</taxon>
        <taxon>Insecta</taxon>
        <taxon>Pterygota</taxon>
        <taxon>Neoptera</taxon>
        <taxon>Endopterygota</taxon>
        <taxon>Lepidoptera</taxon>
        <taxon>Glossata</taxon>
        <taxon>Ditrysia</taxon>
        <taxon>Noctuoidea</taxon>
        <taxon>Noctuidae</taxon>
        <taxon>Amphipyrinae</taxon>
        <taxon>Spodoptera</taxon>
    </lineage>
</organism>
<feature type="transmembrane region" description="Helical" evidence="1">
    <location>
        <begin position="91"/>
        <end position="111"/>
    </location>
</feature>
<evidence type="ECO:0000256" key="1">
    <source>
        <dbReference type="SAM" id="Phobius"/>
    </source>
</evidence>
<feature type="transmembrane region" description="Helical" evidence="1">
    <location>
        <begin position="293"/>
        <end position="314"/>
    </location>
</feature>
<evidence type="ECO:0000259" key="2">
    <source>
        <dbReference type="PROSITE" id="PS50042"/>
    </source>
</evidence>
<keyword evidence="1" id="KW-0472">Membrane</keyword>
<dbReference type="AlphaFoldDB" id="A0A9P0IGX1"/>
<dbReference type="PROSITE" id="PS50042">
    <property type="entry name" value="CNMP_BINDING_3"/>
    <property type="match status" value="1"/>
</dbReference>
<dbReference type="InterPro" id="IPR014710">
    <property type="entry name" value="RmlC-like_jellyroll"/>
</dbReference>
<reference evidence="3" key="1">
    <citation type="submission" date="2022-02" db="EMBL/GenBank/DDBJ databases">
        <authorList>
            <person name="King R."/>
        </authorList>
    </citation>
    <scope>NUCLEOTIDE SEQUENCE</scope>
</reference>
<gene>
    <name evidence="3" type="ORF">SPLIT_LOCUS12708</name>
</gene>
<dbReference type="Proteomes" id="UP001153321">
    <property type="component" value="Chromosome Z"/>
</dbReference>
<name>A0A9P0IGX1_SPOLI</name>
<keyword evidence="4" id="KW-1185">Reference proteome</keyword>
<dbReference type="InterPro" id="IPR050818">
    <property type="entry name" value="KCNH_animal-type"/>
</dbReference>
<protein>
    <recommendedName>
        <fullName evidence="2">Cyclic nucleotide-binding domain-containing protein</fullName>
    </recommendedName>
</protein>
<keyword evidence="1" id="KW-0812">Transmembrane</keyword>
<feature type="transmembrane region" description="Helical" evidence="1">
    <location>
        <begin position="207"/>
        <end position="226"/>
    </location>
</feature>
<evidence type="ECO:0000313" key="3">
    <source>
        <dbReference type="EMBL" id="CAH1647357.1"/>
    </source>
</evidence>
<dbReference type="InterPro" id="IPR000595">
    <property type="entry name" value="cNMP-bd_dom"/>
</dbReference>
<dbReference type="CDD" id="cd00038">
    <property type="entry name" value="CAP_ED"/>
    <property type="match status" value="1"/>
</dbReference>
<dbReference type="PANTHER" id="PTHR10217">
    <property type="entry name" value="VOLTAGE AND LIGAND GATED POTASSIUM CHANNEL"/>
    <property type="match status" value="1"/>
</dbReference>
<feature type="transmembrane region" description="Helical" evidence="1">
    <location>
        <begin position="131"/>
        <end position="153"/>
    </location>
</feature>
<feature type="transmembrane region" description="Helical" evidence="1">
    <location>
        <begin position="232"/>
        <end position="255"/>
    </location>
</feature>
<dbReference type="SUPFAM" id="SSF51206">
    <property type="entry name" value="cAMP-binding domain-like"/>
    <property type="match status" value="1"/>
</dbReference>
<dbReference type="EMBL" id="LR824562">
    <property type="protein sequence ID" value="CAH1647357.1"/>
    <property type="molecule type" value="Genomic_DNA"/>
</dbReference>